<dbReference type="SMART" id="SM00278">
    <property type="entry name" value="HhH1"/>
    <property type="match status" value="2"/>
</dbReference>
<evidence type="ECO:0000259" key="3">
    <source>
        <dbReference type="SMART" id="SM00278"/>
    </source>
</evidence>
<dbReference type="GO" id="GO:0003677">
    <property type="term" value="F:DNA binding"/>
    <property type="evidence" value="ECO:0007669"/>
    <property type="project" value="UniProtKB-KW"/>
</dbReference>
<feature type="region of interest" description="Disordered" evidence="1">
    <location>
        <begin position="56"/>
        <end position="86"/>
    </location>
</feature>
<keyword evidence="4" id="KW-0238">DNA-binding</keyword>
<evidence type="ECO:0000313" key="5">
    <source>
        <dbReference type="Proteomes" id="UP001596528"/>
    </source>
</evidence>
<keyword evidence="5" id="KW-1185">Reference proteome</keyword>
<name>A0ABW2UXC9_9BACL</name>
<dbReference type="RefSeq" id="WP_138787613.1">
    <property type="nucleotide sequence ID" value="NZ_JBHTGQ010000002.1"/>
</dbReference>
<dbReference type="EMBL" id="JBHTGQ010000002">
    <property type="protein sequence ID" value="MFC7748552.1"/>
    <property type="molecule type" value="Genomic_DNA"/>
</dbReference>
<dbReference type="Proteomes" id="UP001596528">
    <property type="component" value="Unassembled WGS sequence"/>
</dbReference>
<dbReference type="Gene3D" id="1.10.150.320">
    <property type="entry name" value="Photosystem II 12 kDa extrinsic protein"/>
    <property type="match status" value="1"/>
</dbReference>
<protein>
    <submittedName>
        <fullName evidence="4">ComEA family DNA-binding protein</fullName>
    </submittedName>
</protein>
<dbReference type="PANTHER" id="PTHR21180:SF32">
    <property type="entry name" value="ENDONUCLEASE_EXONUCLEASE_PHOSPHATASE FAMILY DOMAIN-CONTAINING PROTEIN 1"/>
    <property type="match status" value="1"/>
</dbReference>
<keyword evidence="2" id="KW-1133">Transmembrane helix</keyword>
<feature type="transmembrane region" description="Helical" evidence="2">
    <location>
        <begin position="12"/>
        <end position="29"/>
    </location>
</feature>
<dbReference type="PANTHER" id="PTHR21180">
    <property type="entry name" value="ENDONUCLEASE/EXONUCLEASE/PHOSPHATASE FAMILY DOMAIN-CONTAINING PROTEIN 1"/>
    <property type="match status" value="1"/>
</dbReference>
<feature type="domain" description="Helix-hairpin-helix DNA-binding motif class 1" evidence="3">
    <location>
        <begin position="93"/>
        <end position="112"/>
    </location>
</feature>
<dbReference type="InterPro" id="IPR003583">
    <property type="entry name" value="Hlx-hairpin-Hlx_DNA-bd_motif"/>
</dbReference>
<evidence type="ECO:0000313" key="4">
    <source>
        <dbReference type="EMBL" id="MFC7748552.1"/>
    </source>
</evidence>
<proteinExistence type="predicted"/>
<evidence type="ECO:0000256" key="2">
    <source>
        <dbReference type="SAM" id="Phobius"/>
    </source>
</evidence>
<keyword evidence="2" id="KW-0812">Transmembrane</keyword>
<dbReference type="InterPro" id="IPR051675">
    <property type="entry name" value="Endo/Exo/Phosphatase_dom_1"/>
</dbReference>
<reference evidence="5" key="1">
    <citation type="journal article" date="2019" name="Int. J. Syst. Evol. Microbiol.">
        <title>The Global Catalogue of Microorganisms (GCM) 10K type strain sequencing project: providing services to taxonomists for standard genome sequencing and annotation.</title>
        <authorList>
            <consortium name="The Broad Institute Genomics Platform"/>
            <consortium name="The Broad Institute Genome Sequencing Center for Infectious Disease"/>
            <person name="Wu L."/>
            <person name="Ma J."/>
        </authorList>
    </citation>
    <scope>NUCLEOTIDE SEQUENCE [LARGE SCALE GENOMIC DNA]</scope>
    <source>
        <strain evidence="5">JCM 18657</strain>
    </source>
</reference>
<feature type="domain" description="Helix-hairpin-helix DNA-binding motif class 1" evidence="3">
    <location>
        <begin position="123"/>
        <end position="142"/>
    </location>
</feature>
<dbReference type="SUPFAM" id="SSF47781">
    <property type="entry name" value="RuvA domain 2-like"/>
    <property type="match status" value="1"/>
</dbReference>
<evidence type="ECO:0000256" key="1">
    <source>
        <dbReference type="SAM" id="MobiDB-lite"/>
    </source>
</evidence>
<dbReference type="InterPro" id="IPR010994">
    <property type="entry name" value="RuvA_2-like"/>
</dbReference>
<keyword evidence="2" id="KW-0472">Membrane</keyword>
<gene>
    <name evidence="4" type="ORF">ACFQWB_01155</name>
</gene>
<organism evidence="4 5">
    <name type="scientific">Paenibacillus thermoaerophilus</name>
    <dbReference type="NCBI Taxonomy" id="1215385"/>
    <lineage>
        <taxon>Bacteria</taxon>
        <taxon>Bacillati</taxon>
        <taxon>Bacillota</taxon>
        <taxon>Bacilli</taxon>
        <taxon>Bacillales</taxon>
        <taxon>Paenibacillaceae</taxon>
        <taxon>Paenibacillus</taxon>
    </lineage>
</organism>
<sequence>MGVETGRRLRPYGWLLAAVLPLALQLWPADREMREWPGREDGWIVLDDAVRERLAAERESAGDAPTDGAARLPDEPEPSAPSGRIDLNRAGLKELRSLPGIGETRARAIIEWRTKRGGFKSAEELDDVPGIGPATMDKLRPLVYVGE</sequence>
<accession>A0ABW2UXC9</accession>
<dbReference type="Pfam" id="PF12836">
    <property type="entry name" value="HHH_3"/>
    <property type="match status" value="1"/>
</dbReference>
<comment type="caution">
    <text evidence="4">The sequence shown here is derived from an EMBL/GenBank/DDBJ whole genome shotgun (WGS) entry which is preliminary data.</text>
</comment>